<evidence type="ECO:0000256" key="9">
    <source>
        <dbReference type="HAMAP-Rule" id="MF_00911"/>
    </source>
</evidence>
<dbReference type="Pfam" id="PF03799">
    <property type="entry name" value="FtsQ_DivIB_C"/>
    <property type="match status" value="1"/>
</dbReference>
<organism evidence="11 12">
    <name type="scientific">Candidatus Methylobacter favarea</name>
    <dbReference type="NCBI Taxonomy" id="2707345"/>
    <lineage>
        <taxon>Bacteria</taxon>
        <taxon>Pseudomonadati</taxon>
        <taxon>Pseudomonadota</taxon>
        <taxon>Gammaproteobacteria</taxon>
        <taxon>Methylococcales</taxon>
        <taxon>Methylococcaceae</taxon>
        <taxon>Methylobacter</taxon>
    </lineage>
</organism>
<dbReference type="InterPro" id="IPR005548">
    <property type="entry name" value="Cell_div_FtsQ/DivIB_C"/>
</dbReference>
<dbReference type="HAMAP" id="MF_00911">
    <property type="entry name" value="FtsQ_subfam"/>
    <property type="match status" value="1"/>
</dbReference>
<reference evidence="11 12" key="1">
    <citation type="submission" date="2020-02" db="EMBL/GenBank/DDBJ databases">
        <authorList>
            <person name="Hogendoorn C."/>
        </authorList>
    </citation>
    <scope>NUCLEOTIDE SEQUENCE [LARGE SCALE GENOMIC DNA]</scope>
    <source>
        <strain evidence="11">METHB21</strain>
    </source>
</reference>
<evidence type="ECO:0000256" key="4">
    <source>
        <dbReference type="ARBA" id="ARBA00022618"/>
    </source>
</evidence>
<feature type="domain" description="POTRA" evidence="10">
    <location>
        <begin position="32"/>
        <end position="101"/>
    </location>
</feature>
<dbReference type="GO" id="GO:0090529">
    <property type="term" value="P:cell septum assembly"/>
    <property type="evidence" value="ECO:0007669"/>
    <property type="project" value="InterPro"/>
</dbReference>
<comment type="subunit">
    <text evidence="9">Part of a complex composed of FtsB, FtsL and FtsQ.</text>
</comment>
<comment type="function">
    <text evidence="9">Essential cell division protein. May link together the upstream cell division proteins, which are predominantly cytoplasmic, with the downstream cell division proteins, which are predominantly periplasmic. May control correct divisome assembly.</text>
</comment>
<dbReference type="RefSeq" id="WP_174625014.1">
    <property type="nucleotide sequence ID" value="NZ_CADCXN010000044.1"/>
</dbReference>
<sequence length="265" mass="30102">MRAAKILVVVLLAIGLVWLYGSDLKNYGSRAIPIKYVRTEGVFQYLGKDEVKTALQPLVKTGFFSADMEAIQLAVLQLPWVDTVTVKRIWPDAIVIKVREKKPYVRWGEHSLLNERGEIFSPRNVSQFQALPLLTGPALQAKKVLEIMKGVKTALADQALELADFSINDRWAWRIRLATGMEILLGRNDQLKKLQRFLKTLPVLGQERVDTMAIVDLRYPNGYAVSWRPGSEEIDWKNIAKPENKIDAHLKKAAESRQNGKKNRT</sequence>
<dbReference type="PANTHER" id="PTHR35851">
    <property type="entry name" value="CELL DIVISION PROTEIN FTSQ"/>
    <property type="match status" value="1"/>
</dbReference>
<keyword evidence="5 9" id="KW-0812">Transmembrane</keyword>
<gene>
    <name evidence="9 11" type="primary">ftsQ</name>
    <name evidence="11" type="ORF">METHB2_170063</name>
</gene>
<keyword evidence="2 9" id="KW-1003">Cell membrane</keyword>
<evidence type="ECO:0000256" key="1">
    <source>
        <dbReference type="ARBA" id="ARBA00004370"/>
    </source>
</evidence>
<accession>A0A8S0WZ92</accession>
<evidence type="ECO:0000256" key="7">
    <source>
        <dbReference type="ARBA" id="ARBA00023136"/>
    </source>
</evidence>
<dbReference type="InterPro" id="IPR026579">
    <property type="entry name" value="FtsQ"/>
</dbReference>
<dbReference type="EMBL" id="CADCXN010000044">
    <property type="protein sequence ID" value="CAA9890045.1"/>
    <property type="molecule type" value="Genomic_DNA"/>
</dbReference>
<keyword evidence="7 9" id="KW-0472">Membrane</keyword>
<dbReference type="Pfam" id="PF08478">
    <property type="entry name" value="POTRA_1"/>
    <property type="match status" value="1"/>
</dbReference>
<protein>
    <recommendedName>
        <fullName evidence="9">Cell division protein FtsQ</fullName>
    </recommendedName>
</protein>
<dbReference type="InterPro" id="IPR045335">
    <property type="entry name" value="FtsQ_C_sf"/>
</dbReference>
<evidence type="ECO:0000256" key="2">
    <source>
        <dbReference type="ARBA" id="ARBA00022475"/>
    </source>
</evidence>
<keyword evidence="8 9" id="KW-0131">Cell cycle</keyword>
<keyword evidence="4 9" id="KW-0132">Cell division</keyword>
<comment type="caution">
    <text evidence="11">The sequence shown here is derived from an EMBL/GenBank/DDBJ whole genome shotgun (WGS) entry which is preliminary data.</text>
</comment>
<evidence type="ECO:0000313" key="12">
    <source>
        <dbReference type="Proteomes" id="UP000494216"/>
    </source>
</evidence>
<evidence type="ECO:0000256" key="5">
    <source>
        <dbReference type="ARBA" id="ARBA00022692"/>
    </source>
</evidence>
<evidence type="ECO:0000256" key="6">
    <source>
        <dbReference type="ARBA" id="ARBA00022989"/>
    </source>
</evidence>
<dbReference type="GO" id="GO:0005886">
    <property type="term" value="C:plasma membrane"/>
    <property type="evidence" value="ECO:0007669"/>
    <property type="project" value="UniProtKB-SubCell"/>
</dbReference>
<evidence type="ECO:0000313" key="11">
    <source>
        <dbReference type="EMBL" id="CAA9890045.1"/>
    </source>
</evidence>
<keyword evidence="6 9" id="KW-1133">Transmembrane helix</keyword>
<dbReference type="GO" id="GO:0043093">
    <property type="term" value="P:FtsZ-dependent cytokinesis"/>
    <property type="evidence" value="ECO:0007669"/>
    <property type="project" value="UniProtKB-UniRule"/>
</dbReference>
<dbReference type="PROSITE" id="PS51779">
    <property type="entry name" value="POTRA"/>
    <property type="match status" value="1"/>
</dbReference>
<proteinExistence type="inferred from homology"/>
<keyword evidence="3 9" id="KW-0997">Cell inner membrane</keyword>
<dbReference type="Gene3D" id="3.10.20.310">
    <property type="entry name" value="membrane protein fhac"/>
    <property type="match status" value="1"/>
</dbReference>
<dbReference type="InterPro" id="IPR034746">
    <property type="entry name" value="POTRA"/>
</dbReference>
<evidence type="ECO:0000259" key="10">
    <source>
        <dbReference type="PROSITE" id="PS51779"/>
    </source>
</evidence>
<name>A0A8S0WZ92_9GAMM</name>
<dbReference type="Proteomes" id="UP000494216">
    <property type="component" value="Unassembled WGS sequence"/>
</dbReference>
<dbReference type="PANTHER" id="PTHR35851:SF1">
    <property type="entry name" value="CELL DIVISION PROTEIN FTSQ"/>
    <property type="match status" value="1"/>
</dbReference>
<evidence type="ECO:0000256" key="3">
    <source>
        <dbReference type="ARBA" id="ARBA00022519"/>
    </source>
</evidence>
<dbReference type="AlphaFoldDB" id="A0A8S0WZ92"/>
<comment type="similarity">
    <text evidence="9">Belongs to the FtsQ/DivIB family. FtsQ subfamily.</text>
</comment>
<evidence type="ECO:0000256" key="8">
    <source>
        <dbReference type="ARBA" id="ARBA00023306"/>
    </source>
</evidence>
<dbReference type="Gene3D" id="3.40.50.11690">
    <property type="entry name" value="Cell division protein FtsQ/DivIB"/>
    <property type="match status" value="1"/>
</dbReference>
<dbReference type="InterPro" id="IPR013685">
    <property type="entry name" value="POTRA_FtsQ_type"/>
</dbReference>
<dbReference type="GO" id="GO:0032153">
    <property type="term" value="C:cell division site"/>
    <property type="evidence" value="ECO:0007669"/>
    <property type="project" value="UniProtKB-UniRule"/>
</dbReference>
<keyword evidence="12" id="KW-1185">Reference proteome</keyword>
<comment type="subcellular location">
    <subcellularLocation>
        <location evidence="9">Cell inner membrane</location>
        <topology evidence="9">Single-pass type II membrane protein</topology>
    </subcellularLocation>
    <subcellularLocation>
        <location evidence="1">Membrane</location>
    </subcellularLocation>
    <text evidence="9">Localizes to the division septum.</text>
</comment>